<feature type="transmembrane region" description="Helical" evidence="1">
    <location>
        <begin position="112"/>
        <end position="134"/>
    </location>
</feature>
<dbReference type="Proteomes" id="UP000248856">
    <property type="component" value="Unassembled WGS sequence"/>
</dbReference>
<name>A0A328ZE51_9BURK</name>
<dbReference type="RefSeq" id="WP_111877555.1">
    <property type="nucleotide sequence ID" value="NZ_CBCSGC010000049.1"/>
</dbReference>
<dbReference type="InterPro" id="IPR018687">
    <property type="entry name" value="DUF2177_membr"/>
</dbReference>
<evidence type="ECO:0000256" key="1">
    <source>
        <dbReference type="SAM" id="Phobius"/>
    </source>
</evidence>
<dbReference type="AlphaFoldDB" id="A0A328ZE51"/>
<dbReference type="EMBL" id="QLTA01000021">
    <property type="protein sequence ID" value="RAR81047.1"/>
    <property type="molecule type" value="Genomic_DNA"/>
</dbReference>
<sequence length="139" mass="15009">MVRTYAIAYIATAIAFLVLDALWLTTMAERLYRPGIGHLMREGFSPGPALLFYLLYVGGMVFFAVVPGLEKQSWPHALGLGAALGLLAYATFGLTNQAVLRDWPWHVTAIDMAWGTFATGVASAIASAVVLRWLPGASH</sequence>
<feature type="transmembrane region" description="Helical" evidence="1">
    <location>
        <begin position="78"/>
        <end position="100"/>
    </location>
</feature>
<comment type="caution">
    <text evidence="2">The sequence shown here is derived from an EMBL/GenBank/DDBJ whole genome shotgun (WGS) entry which is preliminary data.</text>
</comment>
<protein>
    <submittedName>
        <fullName evidence="2">Putative membrane protein</fullName>
    </submittedName>
</protein>
<keyword evidence="1" id="KW-0472">Membrane</keyword>
<proteinExistence type="predicted"/>
<keyword evidence="3" id="KW-1185">Reference proteome</keyword>
<dbReference type="Pfam" id="PF09945">
    <property type="entry name" value="DUF2177"/>
    <property type="match status" value="1"/>
</dbReference>
<accession>A0A328ZE51</accession>
<evidence type="ECO:0000313" key="2">
    <source>
        <dbReference type="EMBL" id="RAR81047.1"/>
    </source>
</evidence>
<feature type="transmembrane region" description="Helical" evidence="1">
    <location>
        <begin position="6"/>
        <end position="28"/>
    </location>
</feature>
<organism evidence="2 3">
    <name type="scientific">Paracidovorax anthurii</name>
    <dbReference type="NCBI Taxonomy" id="78229"/>
    <lineage>
        <taxon>Bacteria</taxon>
        <taxon>Pseudomonadati</taxon>
        <taxon>Pseudomonadota</taxon>
        <taxon>Betaproteobacteria</taxon>
        <taxon>Burkholderiales</taxon>
        <taxon>Comamonadaceae</taxon>
        <taxon>Paracidovorax</taxon>
    </lineage>
</organism>
<gene>
    <name evidence="2" type="ORF">AX018_102163</name>
</gene>
<keyword evidence="1" id="KW-1133">Transmembrane helix</keyword>
<feature type="transmembrane region" description="Helical" evidence="1">
    <location>
        <begin position="49"/>
        <end position="66"/>
    </location>
</feature>
<reference evidence="2 3" key="1">
    <citation type="submission" date="2018-06" db="EMBL/GenBank/DDBJ databases">
        <title>Genomic Encyclopedia of Archaeal and Bacterial Type Strains, Phase II (KMG-II): from individual species to whole genera.</title>
        <authorList>
            <person name="Goeker M."/>
        </authorList>
    </citation>
    <scope>NUCLEOTIDE SEQUENCE [LARGE SCALE GENOMIC DNA]</scope>
    <source>
        <strain evidence="2 3">CFPB 3232</strain>
    </source>
</reference>
<keyword evidence="1" id="KW-0812">Transmembrane</keyword>
<dbReference type="OrthoDB" id="166547at2"/>
<evidence type="ECO:0000313" key="3">
    <source>
        <dbReference type="Proteomes" id="UP000248856"/>
    </source>
</evidence>